<feature type="compositionally biased region" description="Acidic residues" evidence="1">
    <location>
        <begin position="77"/>
        <end position="92"/>
    </location>
</feature>
<reference evidence="2 3" key="1">
    <citation type="journal article" date="2020" name="Nat. Food">
        <title>A phased Vanilla planifolia genome enables genetic improvement of flavour and production.</title>
        <authorList>
            <person name="Hasing T."/>
            <person name="Tang H."/>
            <person name="Brym M."/>
            <person name="Khazi F."/>
            <person name="Huang T."/>
            <person name="Chambers A.H."/>
        </authorList>
    </citation>
    <scope>NUCLEOTIDE SEQUENCE [LARGE SCALE GENOMIC DNA]</scope>
    <source>
        <tissue evidence="2">Leaf</tissue>
    </source>
</reference>
<gene>
    <name evidence="2" type="ORF">HPP92_006197</name>
</gene>
<comment type="caution">
    <text evidence="2">The sequence shown here is derived from an EMBL/GenBank/DDBJ whole genome shotgun (WGS) entry which is preliminary data.</text>
</comment>
<dbReference type="Proteomes" id="UP000639772">
    <property type="component" value="Unassembled WGS sequence"/>
</dbReference>
<proteinExistence type="predicted"/>
<dbReference type="EMBL" id="JADCNM010000002">
    <property type="protein sequence ID" value="KAG0495203.1"/>
    <property type="molecule type" value="Genomic_DNA"/>
</dbReference>
<evidence type="ECO:0000256" key="1">
    <source>
        <dbReference type="SAM" id="MobiDB-lite"/>
    </source>
</evidence>
<organism evidence="2 3">
    <name type="scientific">Vanilla planifolia</name>
    <name type="common">Vanilla</name>
    <dbReference type="NCBI Taxonomy" id="51239"/>
    <lineage>
        <taxon>Eukaryota</taxon>
        <taxon>Viridiplantae</taxon>
        <taxon>Streptophyta</taxon>
        <taxon>Embryophyta</taxon>
        <taxon>Tracheophyta</taxon>
        <taxon>Spermatophyta</taxon>
        <taxon>Magnoliopsida</taxon>
        <taxon>Liliopsida</taxon>
        <taxon>Asparagales</taxon>
        <taxon>Orchidaceae</taxon>
        <taxon>Vanilloideae</taxon>
        <taxon>Vanilleae</taxon>
        <taxon>Vanilla</taxon>
    </lineage>
</organism>
<feature type="region of interest" description="Disordered" evidence="1">
    <location>
        <begin position="32"/>
        <end position="92"/>
    </location>
</feature>
<accession>A0A835VFF5</accession>
<name>A0A835VFF5_VANPL</name>
<evidence type="ECO:0000313" key="2">
    <source>
        <dbReference type="EMBL" id="KAG0495203.1"/>
    </source>
</evidence>
<sequence length="149" mass="16780">MGIEPSSRSIQMKKVYVITKCCDDMLFIFGQKRSRVEQEEDEDSVENDRESDNEFFPESGQSSVIDGLEDDACKNDSDEEGSDDGELANVCDTEELNEEIEVQAIIIDGEDEDVEDGKRSANRKKRKLGNFVECPNVVDASPPFFKRLA</sequence>
<evidence type="ECO:0000313" key="3">
    <source>
        <dbReference type="Proteomes" id="UP000639772"/>
    </source>
</evidence>
<dbReference type="AlphaFoldDB" id="A0A835VFF5"/>
<protein>
    <submittedName>
        <fullName evidence="2">Uncharacterized protein</fullName>
    </submittedName>
</protein>